<evidence type="ECO:0000313" key="2">
    <source>
        <dbReference type="Proteomes" id="UP000828390"/>
    </source>
</evidence>
<proteinExistence type="predicted"/>
<evidence type="ECO:0000313" key="1">
    <source>
        <dbReference type="EMBL" id="KAH3720108.1"/>
    </source>
</evidence>
<reference evidence="1" key="2">
    <citation type="submission" date="2020-11" db="EMBL/GenBank/DDBJ databases">
        <authorList>
            <person name="McCartney M.A."/>
            <person name="Auch B."/>
            <person name="Kono T."/>
            <person name="Mallez S."/>
            <person name="Becker A."/>
            <person name="Gohl D.M."/>
            <person name="Silverstein K.A.T."/>
            <person name="Koren S."/>
            <person name="Bechman K.B."/>
            <person name="Herman A."/>
            <person name="Abrahante J.E."/>
            <person name="Garbe J."/>
        </authorList>
    </citation>
    <scope>NUCLEOTIDE SEQUENCE</scope>
    <source>
        <strain evidence="1">Duluth1</strain>
        <tissue evidence="1">Whole animal</tissue>
    </source>
</reference>
<dbReference type="EMBL" id="JAIWYP010000013">
    <property type="protein sequence ID" value="KAH3720108.1"/>
    <property type="molecule type" value="Genomic_DNA"/>
</dbReference>
<dbReference type="Proteomes" id="UP000828390">
    <property type="component" value="Unassembled WGS sequence"/>
</dbReference>
<comment type="caution">
    <text evidence="1">The sequence shown here is derived from an EMBL/GenBank/DDBJ whole genome shotgun (WGS) entry which is preliminary data.</text>
</comment>
<gene>
    <name evidence="1" type="ORF">DPMN_063001</name>
</gene>
<keyword evidence="2" id="KW-1185">Reference proteome</keyword>
<reference evidence="1" key="1">
    <citation type="journal article" date="2019" name="bioRxiv">
        <title>The Genome of the Zebra Mussel, Dreissena polymorpha: A Resource for Invasive Species Research.</title>
        <authorList>
            <person name="McCartney M.A."/>
            <person name="Auch B."/>
            <person name="Kono T."/>
            <person name="Mallez S."/>
            <person name="Zhang Y."/>
            <person name="Obille A."/>
            <person name="Becker A."/>
            <person name="Abrahante J.E."/>
            <person name="Garbe J."/>
            <person name="Badalamenti J.P."/>
            <person name="Herman A."/>
            <person name="Mangelson H."/>
            <person name="Liachko I."/>
            <person name="Sullivan S."/>
            <person name="Sone E.D."/>
            <person name="Koren S."/>
            <person name="Silverstein K.A.T."/>
            <person name="Beckman K.B."/>
            <person name="Gohl D.M."/>
        </authorList>
    </citation>
    <scope>NUCLEOTIDE SEQUENCE</scope>
    <source>
        <strain evidence="1">Duluth1</strain>
        <tissue evidence="1">Whole animal</tissue>
    </source>
</reference>
<organism evidence="1 2">
    <name type="scientific">Dreissena polymorpha</name>
    <name type="common">Zebra mussel</name>
    <name type="synonym">Mytilus polymorpha</name>
    <dbReference type="NCBI Taxonomy" id="45954"/>
    <lineage>
        <taxon>Eukaryota</taxon>
        <taxon>Metazoa</taxon>
        <taxon>Spiralia</taxon>
        <taxon>Lophotrochozoa</taxon>
        <taxon>Mollusca</taxon>
        <taxon>Bivalvia</taxon>
        <taxon>Autobranchia</taxon>
        <taxon>Heteroconchia</taxon>
        <taxon>Euheterodonta</taxon>
        <taxon>Imparidentia</taxon>
        <taxon>Neoheterodontei</taxon>
        <taxon>Myida</taxon>
        <taxon>Dreissenoidea</taxon>
        <taxon>Dreissenidae</taxon>
        <taxon>Dreissena</taxon>
    </lineage>
</organism>
<evidence type="ECO:0008006" key="3">
    <source>
        <dbReference type="Google" id="ProtNLM"/>
    </source>
</evidence>
<sequence length="85" mass="9869">MAGDHGIVALVRFLEHKFMDDLPEMKGDKNFIVDHFTSISVIAKLTGTDFEGAVKKFHRVLDEHFSDEDEIVMPYDSEFYCVEKW</sequence>
<accession>A0A9D4HJU5</accession>
<protein>
    <recommendedName>
        <fullName evidence="3">Hemerythrin</fullName>
    </recommendedName>
</protein>
<dbReference type="AlphaFoldDB" id="A0A9D4HJU5"/>
<name>A0A9D4HJU5_DREPO</name>